<name>A0A8I3A3D0_9AGAM</name>
<evidence type="ECO:0000313" key="2">
    <source>
        <dbReference type="Proteomes" id="UP000683000"/>
    </source>
</evidence>
<proteinExistence type="predicted"/>
<dbReference type="EMBL" id="JAGFBS010000109">
    <property type="protein sequence ID" value="KAG6369080.1"/>
    <property type="molecule type" value="Genomic_DNA"/>
</dbReference>
<sequence length="195" mass="21513">MDSPNSIVMSASIPRSLVDHDWSGVSVCPNLERGTPLAVGAFNIQKSFATPFHTQKPSKLSTSFTFSLPIVLLKRGKCIETTENVPVISSDSKEVCVCEKARLLLNVARAQCHLPQLEQNVIHAQLAENTVLSELYQFHASQSQKKMDVTEYDLGCLWNMIHKSGISLADIPSACKRCCMSNESNVAWTFDSPEV</sequence>
<dbReference type="OrthoDB" id="2608786at2759"/>
<dbReference type="AlphaFoldDB" id="A0A8I3A3D0"/>
<reference evidence="1" key="1">
    <citation type="submission" date="2021-03" db="EMBL/GenBank/DDBJ databases">
        <title>Evolutionary innovations through gain and loss of genes in the ectomycorrhizal Boletales.</title>
        <authorList>
            <person name="Wu G."/>
            <person name="Miyauchi S."/>
            <person name="Morin E."/>
            <person name="Yang Z.-L."/>
            <person name="Xu J."/>
            <person name="Martin F.M."/>
        </authorList>
    </citation>
    <scope>NUCLEOTIDE SEQUENCE</scope>
    <source>
        <strain evidence="1">BR01</strain>
    </source>
</reference>
<organism evidence="1 2">
    <name type="scientific">Boletus reticuloceps</name>
    <dbReference type="NCBI Taxonomy" id="495285"/>
    <lineage>
        <taxon>Eukaryota</taxon>
        <taxon>Fungi</taxon>
        <taxon>Dikarya</taxon>
        <taxon>Basidiomycota</taxon>
        <taxon>Agaricomycotina</taxon>
        <taxon>Agaricomycetes</taxon>
        <taxon>Agaricomycetidae</taxon>
        <taxon>Boletales</taxon>
        <taxon>Boletineae</taxon>
        <taxon>Boletaceae</taxon>
        <taxon>Boletoideae</taxon>
        <taxon>Boletus</taxon>
    </lineage>
</organism>
<evidence type="ECO:0000313" key="1">
    <source>
        <dbReference type="EMBL" id="KAG6369080.1"/>
    </source>
</evidence>
<protein>
    <submittedName>
        <fullName evidence="1">Uncharacterized protein</fullName>
    </submittedName>
</protein>
<accession>A0A8I3A3D0</accession>
<keyword evidence="2" id="KW-1185">Reference proteome</keyword>
<dbReference type="Proteomes" id="UP000683000">
    <property type="component" value="Unassembled WGS sequence"/>
</dbReference>
<comment type="caution">
    <text evidence="1">The sequence shown here is derived from an EMBL/GenBank/DDBJ whole genome shotgun (WGS) entry which is preliminary data.</text>
</comment>
<gene>
    <name evidence="1" type="ORF">JVT61DRAFT_1524</name>
</gene>